<evidence type="ECO:0000256" key="5">
    <source>
        <dbReference type="SAM" id="MobiDB-lite"/>
    </source>
</evidence>
<dbReference type="GO" id="GO:0071944">
    <property type="term" value="C:cell periphery"/>
    <property type="evidence" value="ECO:0007669"/>
    <property type="project" value="UniProtKB-ARBA"/>
</dbReference>
<evidence type="ECO:0000313" key="7">
    <source>
        <dbReference type="EMBL" id="KAE9396348.1"/>
    </source>
</evidence>
<sequence length="282" mass="30365">MTNISFSNEDTTHLQYSSNSNWFDGSFNASNTHQNGTLSTTKDNSANVTFIFPLCVDCDPNDPITNNTETGFQTIDAVNTSDDGRNPPVVLWSTVWEEPGIHTILLTNQLDNRFPDGNSQITVASFDIQVGGEPGTSESPSPEPTPTPTSFSTGKSTSTATSAPTTTQTTSSSEHSISLKLFLGAFLGGLAILAGIIAAVFLCIRRRRRRKMANQRAEAAQFGRDLVPTPFTAMLQPSSSGFTTSSLTVPRILQKNGFEKTAAVVPPLDILPPSYDELSLRL</sequence>
<evidence type="ECO:0000313" key="8">
    <source>
        <dbReference type="Proteomes" id="UP000799118"/>
    </source>
</evidence>
<dbReference type="EMBL" id="ML769515">
    <property type="protein sequence ID" value="KAE9396348.1"/>
    <property type="molecule type" value="Genomic_DNA"/>
</dbReference>
<comment type="subcellular location">
    <subcellularLocation>
        <location evidence="1">Membrane</location>
        <topology evidence="1">Single-pass membrane protein</topology>
    </subcellularLocation>
</comment>
<accession>A0A6A4HF93</accession>
<name>A0A6A4HF93_9AGAR</name>
<evidence type="ECO:0008006" key="9">
    <source>
        <dbReference type="Google" id="ProtNLM"/>
    </source>
</evidence>
<dbReference type="InterPro" id="IPR051694">
    <property type="entry name" value="Immunoregulatory_rcpt-like"/>
</dbReference>
<dbReference type="Proteomes" id="UP000799118">
    <property type="component" value="Unassembled WGS sequence"/>
</dbReference>
<evidence type="ECO:0000256" key="3">
    <source>
        <dbReference type="ARBA" id="ARBA00022989"/>
    </source>
</evidence>
<dbReference type="PANTHER" id="PTHR15549:SF33">
    <property type="entry name" value="MEMBRANE PROTEIN WSC4, PUTATIVE (AFU_ORTHOLOGUE AFUA_5G09020)-RELATED"/>
    <property type="match status" value="1"/>
</dbReference>
<keyword evidence="2 6" id="KW-0812">Transmembrane</keyword>
<keyword evidence="3 6" id="KW-1133">Transmembrane helix</keyword>
<proteinExistence type="predicted"/>
<reference evidence="7" key="1">
    <citation type="journal article" date="2019" name="Environ. Microbiol.">
        <title>Fungal ecological strategies reflected in gene transcription - a case study of two litter decomposers.</title>
        <authorList>
            <person name="Barbi F."/>
            <person name="Kohler A."/>
            <person name="Barry K."/>
            <person name="Baskaran P."/>
            <person name="Daum C."/>
            <person name="Fauchery L."/>
            <person name="Ihrmark K."/>
            <person name="Kuo A."/>
            <person name="LaButti K."/>
            <person name="Lipzen A."/>
            <person name="Morin E."/>
            <person name="Grigoriev I.V."/>
            <person name="Henrissat B."/>
            <person name="Lindahl B."/>
            <person name="Martin F."/>
        </authorList>
    </citation>
    <scope>NUCLEOTIDE SEQUENCE</scope>
    <source>
        <strain evidence="7">JB14</strain>
    </source>
</reference>
<evidence type="ECO:0000256" key="2">
    <source>
        <dbReference type="ARBA" id="ARBA00022692"/>
    </source>
</evidence>
<feature type="transmembrane region" description="Helical" evidence="6">
    <location>
        <begin position="181"/>
        <end position="204"/>
    </location>
</feature>
<evidence type="ECO:0000256" key="1">
    <source>
        <dbReference type="ARBA" id="ARBA00004167"/>
    </source>
</evidence>
<evidence type="ECO:0000256" key="6">
    <source>
        <dbReference type="SAM" id="Phobius"/>
    </source>
</evidence>
<dbReference type="AlphaFoldDB" id="A0A6A4HF93"/>
<protein>
    <recommendedName>
        <fullName evidence="9">Mid2 domain-containing protein</fullName>
    </recommendedName>
</protein>
<dbReference type="OrthoDB" id="3359616at2759"/>
<keyword evidence="8" id="KW-1185">Reference proteome</keyword>
<feature type="region of interest" description="Disordered" evidence="5">
    <location>
        <begin position="130"/>
        <end position="171"/>
    </location>
</feature>
<keyword evidence="4 6" id="KW-0472">Membrane</keyword>
<organism evidence="7 8">
    <name type="scientific">Gymnopus androsaceus JB14</name>
    <dbReference type="NCBI Taxonomy" id="1447944"/>
    <lineage>
        <taxon>Eukaryota</taxon>
        <taxon>Fungi</taxon>
        <taxon>Dikarya</taxon>
        <taxon>Basidiomycota</taxon>
        <taxon>Agaricomycotina</taxon>
        <taxon>Agaricomycetes</taxon>
        <taxon>Agaricomycetidae</taxon>
        <taxon>Agaricales</taxon>
        <taxon>Marasmiineae</taxon>
        <taxon>Omphalotaceae</taxon>
        <taxon>Gymnopus</taxon>
    </lineage>
</organism>
<feature type="compositionally biased region" description="Low complexity" evidence="5">
    <location>
        <begin position="148"/>
        <end position="171"/>
    </location>
</feature>
<dbReference type="PANTHER" id="PTHR15549">
    <property type="entry name" value="PAIRED IMMUNOGLOBULIN-LIKE TYPE 2 RECEPTOR"/>
    <property type="match status" value="1"/>
</dbReference>
<gene>
    <name evidence="7" type="ORF">BT96DRAFT_941770</name>
</gene>
<evidence type="ECO:0000256" key="4">
    <source>
        <dbReference type="ARBA" id="ARBA00023136"/>
    </source>
</evidence>
<dbReference type="GO" id="GO:0016020">
    <property type="term" value="C:membrane"/>
    <property type="evidence" value="ECO:0007669"/>
    <property type="project" value="UniProtKB-SubCell"/>
</dbReference>